<evidence type="ECO:0000313" key="3">
    <source>
        <dbReference type="Proteomes" id="UP000548978"/>
    </source>
</evidence>
<dbReference type="EMBL" id="JACIJB010000012">
    <property type="protein sequence ID" value="MBB5661558.1"/>
    <property type="molecule type" value="Genomic_DNA"/>
</dbReference>
<dbReference type="InterPro" id="IPR003425">
    <property type="entry name" value="CCB3/YggT"/>
</dbReference>
<reference evidence="2 3" key="1">
    <citation type="submission" date="2020-08" db="EMBL/GenBank/DDBJ databases">
        <title>Genomic Encyclopedia of Type Strains, Phase IV (KMG-IV): sequencing the most valuable type-strain genomes for metagenomic binning, comparative biology and taxonomic classification.</title>
        <authorList>
            <person name="Goeker M."/>
        </authorList>
    </citation>
    <scope>NUCLEOTIDE SEQUENCE [LARGE SCALE GENOMIC DNA]</scope>
    <source>
        <strain evidence="2 3">DSM 24448</strain>
    </source>
</reference>
<comment type="caution">
    <text evidence="2">The sequence shown here is derived from an EMBL/GenBank/DDBJ whole genome shotgun (WGS) entry which is preliminary data.</text>
</comment>
<evidence type="ECO:0000256" key="1">
    <source>
        <dbReference type="SAM" id="Phobius"/>
    </source>
</evidence>
<dbReference type="GO" id="GO:0016020">
    <property type="term" value="C:membrane"/>
    <property type="evidence" value="ECO:0007669"/>
    <property type="project" value="InterPro"/>
</dbReference>
<keyword evidence="3" id="KW-1185">Reference proteome</keyword>
<proteinExistence type="predicted"/>
<feature type="transmembrane region" description="Helical" evidence="1">
    <location>
        <begin position="76"/>
        <end position="101"/>
    </location>
</feature>
<dbReference type="Pfam" id="PF02325">
    <property type="entry name" value="CCB3_YggT"/>
    <property type="match status" value="1"/>
</dbReference>
<feature type="transmembrane region" description="Helical" evidence="1">
    <location>
        <begin position="6"/>
        <end position="33"/>
    </location>
</feature>
<keyword evidence="1" id="KW-0812">Transmembrane</keyword>
<sequence length="107" mass="11567">MGPAIAGFICFLVDSVFLLLWLAIIVSAVMSWLFAFDVINYRNRFVAQLAHFLDSITAPILAPLRSIIPSLGGIDITPIIALLIISGIRSYILPASCAALYQLLGGF</sequence>
<accession>A0A7W9A5H0</accession>
<organism evidence="2 3">
    <name type="scientific">Brevundimonas halotolerans</name>
    <dbReference type="NCBI Taxonomy" id="69670"/>
    <lineage>
        <taxon>Bacteria</taxon>
        <taxon>Pseudomonadati</taxon>
        <taxon>Pseudomonadota</taxon>
        <taxon>Alphaproteobacteria</taxon>
        <taxon>Caulobacterales</taxon>
        <taxon>Caulobacteraceae</taxon>
        <taxon>Brevundimonas</taxon>
    </lineage>
</organism>
<dbReference type="AlphaFoldDB" id="A0A7W9A5H0"/>
<name>A0A7W9A5H0_9CAUL</name>
<keyword evidence="1" id="KW-1133">Transmembrane helix</keyword>
<dbReference type="RefSeq" id="WP_164461764.1">
    <property type="nucleotide sequence ID" value="NZ_JACIJB010000012.1"/>
</dbReference>
<dbReference type="Proteomes" id="UP000548978">
    <property type="component" value="Unassembled WGS sequence"/>
</dbReference>
<gene>
    <name evidence="2" type="ORF">FHS65_002321</name>
</gene>
<evidence type="ECO:0000313" key="2">
    <source>
        <dbReference type="EMBL" id="MBB5661558.1"/>
    </source>
</evidence>
<protein>
    <submittedName>
        <fullName evidence="2">YggT family protein</fullName>
    </submittedName>
</protein>
<keyword evidence="1" id="KW-0472">Membrane</keyword>